<dbReference type="InterPro" id="IPR050738">
    <property type="entry name" value="Sulfatase"/>
</dbReference>
<sequence length="464" mass="51667">MRFLVFLAMLLFMPRWTAAQDSRSPNIIVIFADDLGYGDLESYGHPTIRTPRLDEMGREGQRWTSFYVAANVCTPSRAALLTGRYPVRSGMASDHHRVLFPNSTGGLPATEITLAEQLKSAGYATAAIGKWHLGHLPKYLPTAHGFDTYFGIPYSNDMDMSSHLPYHQFWQQPHDSIRSENFNVPLLRDTTVVERPADQRTITRRYTQEAMDFIKRQGDNPFFIYLAHNLPHVPLFASDDFLGSSHRGLYGDVIEEIDHGVGQILDLLRTEGLAENTIVVFTSDNGPWLSYGLDGGSAGPLYAGKGTTWEGGHRVPAIFWGPGRVAPATVRGIGSTLDFLPTFSALAGVAVPDDRPIDGIDLSVTLLTAAESPRREMIYYRGSRPYAVRLGDYKVHYVTQGAYGQFGEREEHAKPLLYHLGHDPGETTNIAELHPEVIQQITDHLSRHRATVKPAPDQLSERLN</sequence>
<feature type="chain" id="PRO_5013598598" evidence="8">
    <location>
        <begin position="20"/>
        <end position="464"/>
    </location>
</feature>
<dbReference type="GO" id="GO:0004065">
    <property type="term" value="F:arylsulfatase activity"/>
    <property type="evidence" value="ECO:0007669"/>
    <property type="project" value="TreeGrafter"/>
</dbReference>
<dbReference type="GO" id="GO:0046872">
    <property type="term" value="F:metal ion binding"/>
    <property type="evidence" value="ECO:0007669"/>
    <property type="project" value="UniProtKB-KW"/>
</dbReference>
<dbReference type="PANTHER" id="PTHR42693:SF11">
    <property type="entry name" value="ARYLSULFATASE A"/>
    <property type="match status" value="1"/>
</dbReference>
<dbReference type="PANTHER" id="PTHR42693">
    <property type="entry name" value="ARYLSULFATASE FAMILY MEMBER"/>
    <property type="match status" value="1"/>
</dbReference>
<evidence type="ECO:0000256" key="6">
    <source>
        <dbReference type="ARBA" id="ARBA00022837"/>
    </source>
</evidence>
<keyword evidence="5" id="KW-0378">Hydrolase</keyword>
<proteinExistence type="inferred from homology"/>
<dbReference type="PROSITE" id="PS00149">
    <property type="entry name" value="SULFATASE_2"/>
    <property type="match status" value="1"/>
</dbReference>
<dbReference type="AlphaFoldDB" id="A0A2G0CGL9"/>
<dbReference type="Gene3D" id="3.30.1120.10">
    <property type="match status" value="1"/>
</dbReference>
<dbReference type="Pfam" id="PF00884">
    <property type="entry name" value="Sulfatase"/>
    <property type="match status" value="1"/>
</dbReference>
<dbReference type="CDD" id="cd16026">
    <property type="entry name" value="GALNS_like"/>
    <property type="match status" value="1"/>
</dbReference>
<organism evidence="10 11">
    <name type="scientific">Neolewinella marina</name>
    <dbReference type="NCBI Taxonomy" id="438751"/>
    <lineage>
        <taxon>Bacteria</taxon>
        <taxon>Pseudomonadati</taxon>
        <taxon>Bacteroidota</taxon>
        <taxon>Saprospiria</taxon>
        <taxon>Saprospirales</taxon>
        <taxon>Lewinellaceae</taxon>
        <taxon>Neolewinella</taxon>
    </lineage>
</organism>
<keyword evidence="3" id="KW-0479">Metal-binding</keyword>
<evidence type="ECO:0000256" key="3">
    <source>
        <dbReference type="ARBA" id="ARBA00022723"/>
    </source>
</evidence>
<reference evidence="10 11" key="1">
    <citation type="submission" date="2017-10" db="EMBL/GenBank/DDBJ databases">
        <title>The draft genome sequence of Lewinella marina KCTC 32374.</title>
        <authorList>
            <person name="Wang K."/>
        </authorList>
    </citation>
    <scope>NUCLEOTIDE SEQUENCE [LARGE SCALE GENOMIC DNA]</scope>
    <source>
        <strain evidence="10 11">MKG-38</strain>
    </source>
</reference>
<gene>
    <name evidence="10" type="ORF">CGL56_06310</name>
</gene>
<dbReference type="InterPro" id="IPR017850">
    <property type="entry name" value="Alkaline_phosphatase_core_sf"/>
</dbReference>
<evidence type="ECO:0000256" key="5">
    <source>
        <dbReference type="ARBA" id="ARBA00022801"/>
    </source>
</evidence>
<protein>
    <submittedName>
        <fullName evidence="10">Arylsulfatase</fullName>
    </submittedName>
</protein>
<feature type="signal peptide" evidence="8">
    <location>
        <begin position="1"/>
        <end position="19"/>
    </location>
</feature>
<dbReference type="Pfam" id="PF14707">
    <property type="entry name" value="Sulfatase_C"/>
    <property type="match status" value="1"/>
</dbReference>
<accession>A0A2G0CGL9</accession>
<dbReference type="RefSeq" id="WP_099105687.1">
    <property type="nucleotide sequence ID" value="NZ_JAATJF010000002.1"/>
</dbReference>
<evidence type="ECO:0000256" key="7">
    <source>
        <dbReference type="ARBA" id="ARBA00023180"/>
    </source>
</evidence>
<keyword evidence="4 8" id="KW-0732">Signal</keyword>
<evidence type="ECO:0000256" key="8">
    <source>
        <dbReference type="SAM" id="SignalP"/>
    </source>
</evidence>
<comment type="cofactor">
    <cofactor evidence="1">
        <name>Ca(2+)</name>
        <dbReference type="ChEBI" id="CHEBI:29108"/>
    </cofactor>
</comment>
<dbReference type="OrthoDB" id="9764377at2"/>
<dbReference type="InterPro" id="IPR024607">
    <property type="entry name" value="Sulfatase_CS"/>
</dbReference>
<keyword evidence="7" id="KW-0325">Glycoprotein</keyword>
<feature type="domain" description="Sulfatase N-terminal" evidence="9">
    <location>
        <begin position="25"/>
        <end position="349"/>
    </location>
</feature>
<evidence type="ECO:0000256" key="4">
    <source>
        <dbReference type="ARBA" id="ARBA00022729"/>
    </source>
</evidence>
<evidence type="ECO:0000313" key="10">
    <source>
        <dbReference type="EMBL" id="PHK99070.1"/>
    </source>
</evidence>
<comment type="similarity">
    <text evidence="2">Belongs to the sulfatase family.</text>
</comment>
<dbReference type="SUPFAM" id="SSF53649">
    <property type="entry name" value="Alkaline phosphatase-like"/>
    <property type="match status" value="1"/>
</dbReference>
<keyword evidence="6" id="KW-0106">Calcium</keyword>
<comment type="caution">
    <text evidence="10">The sequence shown here is derived from an EMBL/GenBank/DDBJ whole genome shotgun (WGS) entry which is preliminary data.</text>
</comment>
<dbReference type="FunFam" id="3.40.720.10:FF:000023">
    <property type="entry name" value="Arylsulfatase A"/>
    <property type="match status" value="1"/>
</dbReference>
<evidence type="ECO:0000313" key="11">
    <source>
        <dbReference type="Proteomes" id="UP000226437"/>
    </source>
</evidence>
<name>A0A2G0CGL9_9BACT</name>
<dbReference type="EMBL" id="PDLO01000002">
    <property type="protein sequence ID" value="PHK99070.1"/>
    <property type="molecule type" value="Genomic_DNA"/>
</dbReference>
<dbReference type="InterPro" id="IPR000917">
    <property type="entry name" value="Sulfatase_N"/>
</dbReference>
<keyword evidence="11" id="KW-1185">Reference proteome</keyword>
<evidence type="ECO:0000256" key="1">
    <source>
        <dbReference type="ARBA" id="ARBA00001913"/>
    </source>
</evidence>
<dbReference type="Proteomes" id="UP000226437">
    <property type="component" value="Unassembled WGS sequence"/>
</dbReference>
<evidence type="ECO:0000256" key="2">
    <source>
        <dbReference type="ARBA" id="ARBA00008779"/>
    </source>
</evidence>
<evidence type="ECO:0000259" key="9">
    <source>
        <dbReference type="Pfam" id="PF00884"/>
    </source>
</evidence>
<dbReference type="Gene3D" id="3.40.720.10">
    <property type="entry name" value="Alkaline Phosphatase, subunit A"/>
    <property type="match status" value="1"/>
</dbReference>